<dbReference type="InterPro" id="IPR018113">
    <property type="entry name" value="PTrfase_EIIB_Cys"/>
</dbReference>
<keyword evidence="5" id="KW-0808">Transferase</keyword>
<dbReference type="Gene3D" id="3.30.1360.60">
    <property type="entry name" value="Glucose permease domain IIB"/>
    <property type="match status" value="1"/>
</dbReference>
<evidence type="ECO:0000313" key="22">
    <source>
        <dbReference type="Proteomes" id="UP000013782"/>
    </source>
</evidence>
<feature type="domain" description="PTS EIIC type-1" evidence="20">
    <location>
        <begin position="102"/>
        <end position="459"/>
    </location>
</feature>
<keyword evidence="10 17" id="KW-0472">Membrane</keyword>
<keyword evidence="2" id="KW-0813">Transport</keyword>
<dbReference type="InterPro" id="IPR013013">
    <property type="entry name" value="PTS_EIIC_1"/>
</dbReference>
<sequence>MSYQKMAAEIVTAVGGKENVVELSHCATRLRFVLKDTATPQDQQVDKIVGVKGISRTSGQYQIIIGTEVPEVYAEINQLLGDIQPTNQTDQPKEGLFNRFLGIISGSITPMIPALTGAGLLKAFLALFVNLKWINATSDTYVMLNFVADAAFYFMPIIVAYGAAKKFKTNQVLAMVVAATLIHPTFTALVSEGNSFTFLGLPVTLVSYGSTIIPALLSTWLMSYVERISDRIIPNFLKYFLKPLVVIAVTATITLLVLAPLGNLIGNVVAGLIDGLNAYGSWIVPTVIGGLFPLLVMTGMHWSLAPFWLGSIAQTGSETLLGPGSLASNIAQGAASLVVAIKTKDPEQKSIASSAGFTALLGITEPAMFGVTIKQKSILFSVMAGGLVGGAYAGFSGLVRYSAGGAGIALLPVFVGENPMNLIHALITMLIAFVTTFIITYVWGFKPEQQPAAPQSYGKVTIDAPVKGETIDLSSVKDQVFSQKMMGDGFAIIPSEGSVVSPVDGKVAMLFDTKHAIGIACDNGLEILIHVGIDTVNLNGEMFKALVKQGDSVKKGQPLLTFDLAGIKAAGYDPTTMVVFTSPVKEVSPISLGAKNTTEAVLSVEV</sequence>
<dbReference type="eggNOG" id="COG2190">
    <property type="taxonomic scope" value="Bacteria"/>
</dbReference>
<dbReference type="Proteomes" id="UP000013782">
    <property type="component" value="Unassembled WGS sequence"/>
</dbReference>
<dbReference type="PANTHER" id="PTHR30175">
    <property type="entry name" value="PHOSPHOTRANSFERASE SYSTEM TRANSPORT PROTEIN"/>
    <property type="match status" value="1"/>
</dbReference>
<evidence type="ECO:0000256" key="9">
    <source>
        <dbReference type="ARBA" id="ARBA00022989"/>
    </source>
</evidence>
<organism evidence="21 22">
    <name type="scientific">Enterococcus pallens ATCC BAA-351</name>
    <dbReference type="NCBI Taxonomy" id="1158607"/>
    <lineage>
        <taxon>Bacteria</taxon>
        <taxon>Bacillati</taxon>
        <taxon>Bacillota</taxon>
        <taxon>Bacilli</taxon>
        <taxon>Lactobacillales</taxon>
        <taxon>Enterococcaceae</taxon>
        <taxon>Enterococcus</taxon>
    </lineage>
</organism>
<dbReference type="NCBIfam" id="TIGR00830">
    <property type="entry name" value="PTBA"/>
    <property type="match status" value="1"/>
</dbReference>
<evidence type="ECO:0000256" key="12">
    <source>
        <dbReference type="ARBA" id="ARBA00045139"/>
    </source>
</evidence>
<feature type="transmembrane region" description="Helical" evidence="17">
    <location>
        <begin position="196"/>
        <end position="218"/>
    </location>
</feature>
<dbReference type="Pfam" id="PF00358">
    <property type="entry name" value="PTS_EIIA_1"/>
    <property type="match status" value="1"/>
</dbReference>
<evidence type="ECO:0000256" key="2">
    <source>
        <dbReference type="ARBA" id="ARBA00022448"/>
    </source>
</evidence>
<proteinExistence type="predicted"/>
<dbReference type="SUPFAM" id="SSF51261">
    <property type="entry name" value="Duplicated hybrid motif"/>
    <property type="match status" value="1"/>
</dbReference>
<dbReference type="GO" id="GO:0090589">
    <property type="term" value="F:protein-phosphocysteine-trehalose phosphotransferase system transporter activity"/>
    <property type="evidence" value="ECO:0007669"/>
    <property type="project" value="TreeGrafter"/>
</dbReference>
<feature type="transmembrane region" description="Helical" evidence="17">
    <location>
        <begin position="422"/>
        <end position="443"/>
    </location>
</feature>
<comment type="function">
    <text evidence="12">The phosphoenolpyruvate-dependent sugar phosphotransferase system (sugar PTS), a major carbohydrate active transport system, catalyzes the phosphorylation of incoming sugar substrates concomitantly with their translocation across the cell membrane. This system is involved in sucrose transport.</text>
</comment>
<dbReference type="GO" id="GO:0005886">
    <property type="term" value="C:plasma membrane"/>
    <property type="evidence" value="ECO:0007669"/>
    <property type="project" value="UniProtKB-SubCell"/>
</dbReference>
<keyword evidence="4" id="KW-0762">Sugar transport</keyword>
<comment type="subcellular location">
    <subcellularLocation>
        <location evidence="1">Cell membrane</location>
        <topology evidence="1">Multi-pass membrane protein</topology>
    </subcellularLocation>
</comment>
<evidence type="ECO:0000256" key="6">
    <source>
        <dbReference type="ARBA" id="ARBA00022683"/>
    </source>
</evidence>
<comment type="caution">
    <text evidence="21">The sequence shown here is derived from an EMBL/GenBank/DDBJ whole genome shotgun (WGS) entry which is preliminary data.</text>
</comment>
<dbReference type="PANTHER" id="PTHR30175:SF1">
    <property type="entry name" value="PTS SYSTEM ARBUTIN-, CELLOBIOSE-, AND SALICIN-SPECIFIC EIIBC COMPONENT-RELATED"/>
    <property type="match status" value="1"/>
</dbReference>
<dbReference type="InterPro" id="IPR050558">
    <property type="entry name" value="PTS_Sugar-Specific_Components"/>
</dbReference>
<keyword evidence="9 17" id="KW-1133">Transmembrane helix</keyword>
<feature type="transmembrane region" description="Helical" evidence="17">
    <location>
        <begin position="100"/>
        <end position="129"/>
    </location>
</feature>
<dbReference type="Pfam" id="PF00367">
    <property type="entry name" value="PTS_EIIB"/>
    <property type="match status" value="1"/>
</dbReference>
<keyword evidence="22" id="KW-1185">Reference proteome</keyword>
<keyword evidence="8" id="KW-0418">Kinase</keyword>
<feature type="transmembrane region" description="Helical" evidence="17">
    <location>
        <begin position="378"/>
        <end position="402"/>
    </location>
</feature>
<evidence type="ECO:0000256" key="11">
    <source>
        <dbReference type="ARBA" id="ARBA00044053"/>
    </source>
</evidence>
<evidence type="ECO:0000256" key="17">
    <source>
        <dbReference type="SAM" id="Phobius"/>
    </source>
</evidence>
<dbReference type="OrthoDB" id="9769191at2"/>
<feature type="transmembrane region" description="Helical" evidence="17">
    <location>
        <begin position="239"/>
        <end position="259"/>
    </location>
</feature>
<dbReference type="PATRIC" id="fig|1158607.3.peg.1183"/>
<dbReference type="Pfam" id="PF02378">
    <property type="entry name" value="PTS_EIIC"/>
    <property type="match status" value="1"/>
</dbReference>
<feature type="domain" description="PTS EIIA type-1" evidence="18">
    <location>
        <begin position="478"/>
        <end position="582"/>
    </location>
</feature>
<comment type="catalytic activity">
    <reaction evidence="13">
        <text>N(pros)-phospho-L-histidyl-[protein](out) + sucrose = sucrose 6(G)-phosphate(in) + L-histidyl-[protein]</text>
        <dbReference type="Rhea" id="RHEA:49236"/>
        <dbReference type="Rhea" id="RHEA-COMP:9745"/>
        <dbReference type="Rhea" id="RHEA-COMP:9746"/>
        <dbReference type="ChEBI" id="CHEBI:17992"/>
        <dbReference type="ChEBI" id="CHEBI:29979"/>
        <dbReference type="ChEBI" id="CHEBI:64837"/>
        <dbReference type="ChEBI" id="CHEBI:91002"/>
        <dbReference type="EC" id="2.7.1.211"/>
    </reaction>
</comment>
<evidence type="ECO:0000256" key="13">
    <source>
        <dbReference type="ARBA" id="ARBA00048931"/>
    </source>
</evidence>
<dbReference type="InterPro" id="IPR011297">
    <property type="entry name" value="PTS_IIABC_b_glu"/>
</dbReference>
<dbReference type="FunFam" id="3.30.1360.60:FF:000001">
    <property type="entry name" value="PTS system glucose-specific IIBC component PtsG"/>
    <property type="match status" value="1"/>
</dbReference>
<dbReference type="GO" id="GO:0008982">
    <property type="term" value="F:protein-N(PI)-phosphohistidine-sugar phosphotransferase activity"/>
    <property type="evidence" value="ECO:0007669"/>
    <property type="project" value="InterPro"/>
</dbReference>
<dbReference type="SUPFAM" id="SSF55604">
    <property type="entry name" value="Glucose permease domain IIB"/>
    <property type="match status" value="1"/>
</dbReference>
<dbReference type="GO" id="GO:0015771">
    <property type="term" value="P:trehalose transport"/>
    <property type="evidence" value="ECO:0007669"/>
    <property type="project" value="TreeGrafter"/>
</dbReference>
<dbReference type="InterPro" id="IPR001127">
    <property type="entry name" value="PTS_EIIA_1_perm"/>
</dbReference>
<dbReference type="InterPro" id="IPR036878">
    <property type="entry name" value="Glu_permease_IIB"/>
</dbReference>
<dbReference type="PROSITE" id="PS51093">
    <property type="entry name" value="PTS_EIIA_TYPE_1"/>
    <property type="match status" value="1"/>
</dbReference>
<keyword evidence="7 17" id="KW-0812">Transmembrane</keyword>
<dbReference type="STRING" id="160454.RV10_GL002285"/>
<dbReference type="GO" id="GO:0009401">
    <property type="term" value="P:phosphoenolpyruvate-dependent sugar phosphotransferase system"/>
    <property type="evidence" value="ECO:0007669"/>
    <property type="project" value="UniProtKB-KW"/>
</dbReference>
<feature type="domain" description="PTS EIIB type-1" evidence="19">
    <location>
        <begin position="4"/>
        <end position="86"/>
    </location>
</feature>
<dbReference type="PROSITE" id="PS00371">
    <property type="entry name" value="PTS_EIIA_TYPE_1_HIS"/>
    <property type="match status" value="1"/>
</dbReference>
<gene>
    <name evidence="21" type="ORF">UAU_01200</name>
</gene>
<feature type="active site" description="Phosphocysteine intermediate; for EIIB activity" evidence="16">
    <location>
        <position position="26"/>
    </location>
</feature>
<evidence type="ECO:0000256" key="15">
    <source>
        <dbReference type="ARBA" id="ARBA00081008"/>
    </source>
</evidence>
<feature type="transmembrane region" description="Helical" evidence="17">
    <location>
        <begin position="279"/>
        <end position="297"/>
    </location>
</feature>
<evidence type="ECO:0000313" key="21">
    <source>
        <dbReference type="EMBL" id="EOH95238.1"/>
    </source>
</evidence>
<dbReference type="FunFam" id="2.70.70.10:FF:000001">
    <property type="entry name" value="PTS system glucose-specific IIA component"/>
    <property type="match status" value="1"/>
</dbReference>
<evidence type="ECO:0000256" key="16">
    <source>
        <dbReference type="PROSITE-ProRule" id="PRU00421"/>
    </source>
</evidence>
<evidence type="ECO:0000256" key="8">
    <source>
        <dbReference type="ARBA" id="ARBA00022777"/>
    </source>
</evidence>
<dbReference type="EMBL" id="AJAQ01000011">
    <property type="protein sequence ID" value="EOH95238.1"/>
    <property type="molecule type" value="Genomic_DNA"/>
</dbReference>
<dbReference type="eggNOG" id="COG1264">
    <property type="taxonomic scope" value="Bacteria"/>
</dbReference>
<dbReference type="GO" id="GO:0016301">
    <property type="term" value="F:kinase activity"/>
    <property type="evidence" value="ECO:0007669"/>
    <property type="project" value="UniProtKB-KW"/>
</dbReference>
<dbReference type="RefSeq" id="WP_010756230.1">
    <property type="nucleotide sequence ID" value="NZ_ASWD01000002.1"/>
</dbReference>
<keyword evidence="6" id="KW-0598">Phosphotransferase system</keyword>
<dbReference type="PROSITE" id="PS51103">
    <property type="entry name" value="PTS_EIIC_TYPE_1"/>
    <property type="match status" value="1"/>
</dbReference>
<dbReference type="EC" id="2.7.1.211" evidence="11"/>
<evidence type="ECO:0000256" key="7">
    <source>
        <dbReference type="ARBA" id="ARBA00022692"/>
    </source>
</evidence>
<feature type="transmembrane region" description="Helical" evidence="17">
    <location>
        <begin position="172"/>
        <end position="190"/>
    </location>
</feature>
<evidence type="ECO:0000256" key="4">
    <source>
        <dbReference type="ARBA" id="ARBA00022597"/>
    </source>
</evidence>
<dbReference type="HOGENOM" id="CLU_012312_2_3_9"/>
<evidence type="ECO:0000256" key="1">
    <source>
        <dbReference type="ARBA" id="ARBA00004651"/>
    </source>
</evidence>
<dbReference type="AlphaFoldDB" id="R2QJ68"/>
<evidence type="ECO:0000256" key="5">
    <source>
        <dbReference type="ARBA" id="ARBA00022679"/>
    </source>
</evidence>
<feature type="transmembrane region" description="Helical" evidence="17">
    <location>
        <begin position="141"/>
        <end position="160"/>
    </location>
</feature>
<dbReference type="InterPro" id="IPR011055">
    <property type="entry name" value="Dup_hybrid_motif"/>
</dbReference>
<evidence type="ECO:0000256" key="14">
    <source>
        <dbReference type="ARBA" id="ARBA00074554"/>
    </source>
</evidence>
<evidence type="ECO:0000259" key="18">
    <source>
        <dbReference type="PROSITE" id="PS51093"/>
    </source>
</evidence>
<name>R2QJ68_9ENTE</name>
<dbReference type="PROSITE" id="PS01035">
    <property type="entry name" value="PTS_EIIB_TYPE_1_CYS"/>
    <property type="match status" value="1"/>
</dbReference>
<dbReference type="InterPro" id="IPR001996">
    <property type="entry name" value="PTS_IIB_1"/>
</dbReference>
<reference evidence="21 22" key="1">
    <citation type="submission" date="2013-02" db="EMBL/GenBank/DDBJ databases">
        <title>The Genome Sequence of Enterococcus pallens BAA-351.</title>
        <authorList>
            <consortium name="The Broad Institute Genome Sequencing Platform"/>
            <consortium name="The Broad Institute Genome Sequencing Center for Infectious Disease"/>
            <person name="Earl A.M."/>
            <person name="Gilmore M.S."/>
            <person name="Lebreton F."/>
            <person name="Walker B."/>
            <person name="Young S.K."/>
            <person name="Zeng Q."/>
            <person name="Gargeya S."/>
            <person name="Fitzgerald M."/>
            <person name="Haas B."/>
            <person name="Abouelleil A."/>
            <person name="Alvarado L."/>
            <person name="Arachchi H.M."/>
            <person name="Berlin A.M."/>
            <person name="Chapman S.B."/>
            <person name="Dewar J."/>
            <person name="Goldberg J."/>
            <person name="Griggs A."/>
            <person name="Gujja S."/>
            <person name="Hansen M."/>
            <person name="Howarth C."/>
            <person name="Imamovic A."/>
            <person name="Larimer J."/>
            <person name="McCowan C."/>
            <person name="Murphy C."/>
            <person name="Neiman D."/>
            <person name="Pearson M."/>
            <person name="Priest M."/>
            <person name="Roberts A."/>
            <person name="Saif S."/>
            <person name="Shea T."/>
            <person name="Sisk P."/>
            <person name="Sykes S."/>
            <person name="Wortman J."/>
            <person name="Nusbaum C."/>
            <person name="Birren B."/>
        </authorList>
    </citation>
    <scope>NUCLEOTIDE SEQUENCE [LARGE SCALE GENOMIC DNA]</scope>
    <source>
        <strain evidence="21 22">ATCC BAA-351</strain>
    </source>
</reference>
<dbReference type="CDD" id="cd00212">
    <property type="entry name" value="PTS_IIB_glc"/>
    <property type="match status" value="1"/>
</dbReference>
<dbReference type="eggNOG" id="COG1263">
    <property type="taxonomic scope" value="Bacteria"/>
</dbReference>
<dbReference type="NCBIfam" id="TIGR01995">
    <property type="entry name" value="PTS-II-ABC-beta"/>
    <property type="match status" value="1"/>
</dbReference>
<dbReference type="Gene3D" id="2.70.70.10">
    <property type="entry name" value="Glucose Permease (Domain IIA)"/>
    <property type="match status" value="1"/>
</dbReference>
<evidence type="ECO:0000256" key="3">
    <source>
        <dbReference type="ARBA" id="ARBA00022475"/>
    </source>
</evidence>
<protein>
    <recommendedName>
        <fullName evidence="14">PTS system sucrose-specific EIIBCA component</fullName>
        <ecNumber evidence="11">2.7.1.211</ecNumber>
    </recommendedName>
    <alternativeName>
        <fullName evidence="15">EIIBCA-Scr</fullName>
    </alternativeName>
</protein>
<dbReference type="InterPro" id="IPR003352">
    <property type="entry name" value="PTS_EIIC"/>
</dbReference>
<evidence type="ECO:0000259" key="20">
    <source>
        <dbReference type="PROSITE" id="PS51103"/>
    </source>
</evidence>
<accession>R2QJ68</accession>
<dbReference type="PROSITE" id="PS51098">
    <property type="entry name" value="PTS_EIIB_TYPE_1"/>
    <property type="match status" value="1"/>
</dbReference>
<dbReference type="CDD" id="cd00210">
    <property type="entry name" value="PTS_IIA_glc"/>
    <property type="match status" value="1"/>
</dbReference>
<evidence type="ECO:0000256" key="10">
    <source>
        <dbReference type="ARBA" id="ARBA00023136"/>
    </source>
</evidence>
<keyword evidence="3" id="KW-1003">Cell membrane</keyword>
<evidence type="ECO:0000259" key="19">
    <source>
        <dbReference type="PROSITE" id="PS51098"/>
    </source>
</evidence>